<accession>A0ABP8JXW4</accession>
<gene>
    <name evidence="1" type="ORF">GCM10023187_07400</name>
</gene>
<comment type="caution">
    <text evidence="1">The sequence shown here is derived from an EMBL/GenBank/DDBJ whole genome shotgun (WGS) entry which is preliminary data.</text>
</comment>
<name>A0ABP8JXW4_9BACT</name>
<evidence type="ECO:0000313" key="1">
    <source>
        <dbReference type="EMBL" id="GAA4397676.1"/>
    </source>
</evidence>
<protein>
    <submittedName>
        <fullName evidence="1">Uncharacterized protein</fullName>
    </submittedName>
</protein>
<organism evidence="1 2">
    <name type="scientific">Nibrella viscosa</name>
    <dbReference type="NCBI Taxonomy" id="1084524"/>
    <lineage>
        <taxon>Bacteria</taxon>
        <taxon>Pseudomonadati</taxon>
        <taxon>Bacteroidota</taxon>
        <taxon>Cytophagia</taxon>
        <taxon>Cytophagales</taxon>
        <taxon>Spirosomataceae</taxon>
        <taxon>Nibrella</taxon>
    </lineage>
</organism>
<dbReference type="RefSeq" id="WP_345264074.1">
    <property type="nucleotide sequence ID" value="NZ_BAABHB010000001.1"/>
</dbReference>
<dbReference type="EMBL" id="BAABHB010000001">
    <property type="protein sequence ID" value="GAA4397676.1"/>
    <property type="molecule type" value="Genomic_DNA"/>
</dbReference>
<reference evidence="2" key="1">
    <citation type="journal article" date="2019" name="Int. J. Syst. Evol. Microbiol.">
        <title>The Global Catalogue of Microorganisms (GCM) 10K type strain sequencing project: providing services to taxonomists for standard genome sequencing and annotation.</title>
        <authorList>
            <consortium name="The Broad Institute Genomics Platform"/>
            <consortium name="The Broad Institute Genome Sequencing Center for Infectious Disease"/>
            <person name="Wu L."/>
            <person name="Ma J."/>
        </authorList>
    </citation>
    <scope>NUCLEOTIDE SEQUENCE [LARGE SCALE GENOMIC DNA]</scope>
    <source>
        <strain evidence="2">JCM 17925</strain>
    </source>
</reference>
<sequence length="116" mass="13181">MRNGYLALVAEQTDENSVHIPGFDFSEPSSYPIVVYPSGMKLLEFLSKQTKASFPEYIVLDLGQVADEDLEAIRILKADERFRAIPVLTRRLTSSRRSIYHVEASSQKSLPFVPYQ</sequence>
<evidence type="ECO:0000313" key="2">
    <source>
        <dbReference type="Proteomes" id="UP001500936"/>
    </source>
</evidence>
<dbReference type="Proteomes" id="UP001500936">
    <property type="component" value="Unassembled WGS sequence"/>
</dbReference>
<proteinExistence type="predicted"/>
<keyword evidence="2" id="KW-1185">Reference proteome</keyword>